<dbReference type="InterPro" id="IPR001810">
    <property type="entry name" value="F-box_dom"/>
</dbReference>
<comment type="caution">
    <text evidence="2">The sequence shown here is derived from an EMBL/GenBank/DDBJ whole genome shotgun (WGS) entry which is preliminary data.</text>
</comment>
<dbReference type="Pfam" id="PF00646">
    <property type="entry name" value="F-box"/>
    <property type="match status" value="1"/>
</dbReference>
<dbReference type="AlphaFoldDB" id="A0A0F9EG62"/>
<reference evidence="2" key="1">
    <citation type="journal article" date="2015" name="Nature">
        <title>Complex archaea that bridge the gap between prokaryotes and eukaryotes.</title>
        <authorList>
            <person name="Spang A."/>
            <person name="Saw J.H."/>
            <person name="Jorgensen S.L."/>
            <person name="Zaremba-Niedzwiedzka K."/>
            <person name="Martijn J."/>
            <person name="Lind A.E."/>
            <person name="van Eijk R."/>
            <person name="Schleper C."/>
            <person name="Guy L."/>
            <person name="Ettema T.J."/>
        </authorList>
    </citation>
    <scope>NUCLEOTIDE SEQUENCE</scope>
</reference>
<name>A0A0F9EG62_9ZZZZ</name>
<dbReference type="InterPro" id="IPR036047">
    <property type="entry name" value="F-box-like_dom_sf"/>
</dbReference>
<proteinExistence type="predicted"/>
<protein>
    <recommendedName>
        <fullName evidence="1">F-box domain-containing protein</fullName>
    </recommendedName>
</protein>
<sequence length="178" mass="20754">MSVESLAQPKVETNPELQPFFPDIPKIPYPIALNILQNMNNQEIQEIRRVSKTWNKVINILKPEIESKSKFIRLLNSMIGDFYNKEKFQQLKTFYNSLSSNLKLEFIHLKNKMNDTILRPAAQIKDSEFIFEILSQLNFQNRKKCILSPNNDGITPFHIATLTFDDKKIVGNVREQVT</sequence>
<dbReference type="PROSITE" id="PS50181">
    <property type="entry name" value="FBOX"/>
    <property type="match status" value="1"/>
</dbReference>
<evidence type="ECO:0000259" key="1">
    <source>
        <dbReference type="PROSITE" id="PS50181"/>
    </source>
</evidence>
<evidence type="ECO:0000313" key="2">
    <source>
        <dbReference type="EMBL" id="KKL28806.1"/>
    </source>
</evidence>
<organism evidence="2">
    <name type="scientific">marine sediment metagenome</name>
    <dbReference type="NCBI Taxonomy" id="412755"/>
    <lineage>
        <taxon>unclassified sequences</taxon>
        <taxon>metagenomes</taxon>
        <taxon>ecological metagenomes</taxon>
    </lineage>
</organism>
<dbReference type="EMBL" id="LAZR01034964">
    <property type="protein sequence ID" value="KKL28806.1"/>
    <property type="molecule type" value="Genomic_DNA"/>
</dbReference>
<feature type="domain" description="F-box" evidence="1">
    <location>
        <begin position="21"/>
        <end position="74"/>
    </location>
</feature>
<dbReference type="Gene3D" id="1.20.1280.50">
    <property type="match status" value="1"/>
</dbReference>
<gene>
    <name evidence="2" type="ORF">LCGC14_2371470</name>
</gene>
<dbReference type="SUPFAM" id="SSF81383">
    <property type="entry name" value="F-box domain"/>
    <property type="match status" value="1"/>
</dbReference>
<accession>A0A0F9EG62</accession>